<sequence>MASTFPAQGLFDHFMQIDAICSILAAPRSKATSSLEYNDPLKQPYKVTTTNVSSLKRTPNVLLNFSTKWPNIYTYVQFGWPNKAIVFGSNGRIR</sequence>
<evidence type="ECO:0000313" key="2">
    <source>
        <dbReference type="Proteomes" id="UP001420932"/>
    </source>
</evidence>
<organism evidence="1 2">
    <name type="scientific">Stephania yunnanensis</name>
    <dbReference type="NCBI Taxonomy" id="152371"/>
    <lineage>
        <taxon>Eukaryota</taxon>
        <taxon>Viridiplantae</taxon>
        <taxon>Streptophyta</taxon>
        <taxon>Embryophyta</taxon>
        <taxon>Tracheophyta</taxon>
        <taxon>Spermatophyta</taxon>
        <taxon>Magnoliopsida</taxon>
        <taxon>Ranunculales</taxon>
        <taxon>Menispermaceae</taxon>
        <taxon>Menispermoideae</taxon>
        <taxon>Cissampelideae</taxon>
        <taxon>Stephania</taxon>
    </lineage>
</organism>
<comment type="caution">
    <text evidence="1">The sequence shown here is derived from an EMBL/GenBank/DDBJ whole genome shotgun (WGS) entry which is preliminary data.</text>
</comment>
<dbReference type="Proteomes" id="UP001420932">
    <property type="component" value="Unassembled WGS sequence"/>
</dbReference>
<proteinExistence type="predicted"/>
<name>A0AAP0EHL9_9MAGN</name>
<evidence type="ECO:0000313" key="1">
    <source>
        <dbReference type="EMBL" id="KAK9093454.1"/>
    </source>
</evidence>
<protein>
    <submittedName>
        <fullName evidence="1">Uncharacterized protein</fullName>
    </submittedName>
</protein>
<accession>A0AAP0EHL9</accession>
<keyword evidence="2" id="KW-1185">Reference proteome</keyword>
<dbReference type="EMBL" id="JBBNAF010000012">
    <property type="protein sequence ID" value="KAK9093454.1"/>
    <property type="molecule type" value="Genomic_DNA"/>
</dbReference>
<gene>
    <name evidence="1" type="ORF">Syun_028365</name>
</gene>
<reference evidence="1 2" key="1">
    <citation type="submission" date="2024-01" db="EMBL/GenBank/DDBJ databases">
        <title>Genome assemblies of Stephania.</title>
        <authorList>
            <person name="Yang L."/>
        </authorList>
    </citation>
    <scope>NUCLEOTIDE SEQUENCE [LARGE SCALE GENOMIC DNA]</scope>
    <source>
        <strain evidence="1">YNDBR</strain>
        <tissue evidence="1">Leaf</tissue>
    </source>
</reference>
<dbReference type="AlphaFoldDB" id="A0AAP0EHL9"/>